<sequence length="615" mass="65594">MNPTNGSPSFKSSSSAATSTLRPRTRRLISVEDELYPVSASEHTSPAASRSASPVPSTNPNRSNITSAPSSSFTRSPIFGTQSSKFNRDTTNPLSGLWGNSWSALQGLATNVLGSDAGASGDDTTSSRRRKPLSATHRRTSSSAPPKHWGPAMSASSHVGAGTQEERESMVRAMKRKDMLIANEHLVSDSVGRIKRRNSDERLSSSAPPGDNDDRDALIYIHHVKPQDTLAGITIKYGCQQAVLRKANRMWPNDTVQFKKTVVIPVDACEVKGRPVADFSARSDDLLIGDWGGDADTAESKSPTLPNSWTSGSSKDPDTTSVLSSSVSNSEPEKPWKHDSWVLLPKAKEPTEIGRMPRRALGFFPPARRKSLTFSDTASTPTASLDLTRSSTNTSSQSHFNSPTQNLRRPRASSNLSNVSSAHARQRSTSGFQLHGPGGVGTMGKNVRSPGPAQDGLNKLFAQHLPNVEPPPGQEYFTPWAPGLLDAESGVSHQYGGSGAHTPLGGGDINFQEIGGAIEGWMRKVGSQASKLLAEPTTPGQGKRSAVPVIGAVGGDLGDLIELRDDAFEIGDGEEDRGRRGNDVAIPTSKQYQSARPDVNLVLRPRGKGGASKKD</sequence>
<feature type="compositionally biased region" description="Polar residues" evidence="1">
    <location>
        <begin position="300"/>
        <end position="314"/>
    </location>
</feature>
<organism evidence="3 4">
    <name type="scientific">Periconia digitata</name>
    <dbReference type="NCBI Taxonomy" id="1303443"/>
    <lineage>
        <taxon>Eukaryota</taxon>
        <taxon>Fungi</taxon>
        <taxon>Dikarya</taxon>
        <taxon>Ascomycota</taxon>
        <taxon>Pezizomycotina</taxon>
        <taxon>Dothideomycetes</taxon>
        <taxon>Pleosporomycetidae</taxon>
        <taxon>Pleosporales</taxon>
        <taxon>Massarineae</taxon>
        <taxon>Periconiaceae</taxon>
        <taxon>Periconia</taxon>
    </lineage>
</organism>
<dbReference type="PROSITE" id="PS51782">
    <property type="entry name" value="LYSM"/>
    <property type="match status" value="1"/>
</dbReference>
<dbReference type="PANTHER" id="PTHR20932">
    <property type="entry name" value="LYSM AND PUTATIVE PEPTIDOGLYCAN-BINDING DOMAIN-CONTAINING PROTEIN"/>
    <property type="match status" value="1"/>
</dbReference>
<feature type="compositionally biased region" description="Low complexity" evidence="1">
    <location>
        <begin position="45"/>
        <end position="56"/>
    </location>
</feature>
<feature type="domain" description="LysM" evidence="2">
    <location>
        <begin position="220"/>
        <end position="264"/>
    </location>
</feature>
<feature type="compositionally biased region" description="Low complexity" evidence="1">
    <location>
        <begin position="321"/>
        <end position="330"/>
    </location>
</feature>
<comment type="caution">
    <text evidence="3">The sequence shown here is derived from an EMBL/GenBank/DDBJ whole genome shotgun (WGS) entry which is preliminary data.</text>
</comment>
<feature type="region of interest" description="Disordered" evidence="1">
    <location>
        <begin position="292"/>
        <end position="337"/>
    </location>
</feature>
<dbReference type="Pfam" id="PF01476">
    <property type="entry name" value="LysM"/>
    <property type="match status" value="1"/>
</dbReference>
<dbReference type="Proteomes" id="UP001152607">
    <property type="component" value="Unassembled WGS sequence"/>
</dbReference>
<dbReference type="InterPro" id="IPR018392">
    <property type="entry name" value="LysM"/>
</dbReference>
<feature type="region of interest" description="Disordered" evidence="1">
    <location>
        <begin position="191"/>
        <end position="214"/>
    </location>
</feature>
<dbReference type="SUPFAM" id="SSF54106">
    <property type="entry name" value="LysM domain"/>
    <property type="match status" value="1"/>
</dbReference>
<evidence type="ECO:0000313" key="3">
    <source>
        <dbReference type="EMBL" id="CAI6337096.1"/>
    </source>
</evidence>
<dbReference type="AlphaFoldDB" id="A0A9W4UJ28"/>
<dbReference type="SMART" id="SM00257">
    <property type="entry name" value="LysM"/>
    <property type="match status" value="1"/>
</dbReference>
<dbReference type="InterPro" id="IPR045030">
    <property type="entry name" value="LYSM1-4"/>
</dbReference>
<name>A0A9W4UJ28_9PLEO</name>
<feature type="compositionally biased region" description="Basic residues" evidence="1">
    <location>
        <begin position="127"/>
        <end position="140"/>
    </location>
</feature>
<feature type="region of interest" description="Disordered" evidence="1">
    <location>
        <begin position="115"/>
        <end position="169"/>
    </location>
</feature>
<feature type="compositionally biased region" description="Polar residues" evidence="1">
    <location>
        <begin position="372"/>
        <end position="432"/>
    </location>
</feature>
<feature type="region of interest" description="Disordered" evidence="1">
    <location>
        <begin position="1"/>
        <end position="90"/>
    </location>
</feature>
<proteinExistence type="predicted"/>
<keyword evidence="4" id="KW-1185">Reference proteome</keyword>
<dbReference type="Gene3D" id="3.10.350.10">
    <property type="entry name" value="LysM domain"/>
    <property type="match status" value="1"/>
</dbReference>
<dbReference type="PANTHER" id="PTHR20932:SF8">
    <property type="entry name" value="LD22649P"/>
    <property type="match status" value="1"/>
</dbReference>
<accession>A0A9W4UJ28</accession>
<dbReference type="EMBL" id="CAOQHR010000007">
    <property type="protein sequence ID" value="CAI6337096.1"/>
    <property type="molecule type" value="Genomic_DNA"/>
</dbReference>
<feature type="region of interest" description="Disordered" evidence="1">
    <location>
        <begin position="372"/>
        <end position="439"/>
    </location>
</feature>
<feature type="compositionally biased region" description="Polar residues" evidence="1">
    <location>
        <begin position="58"/>
        <end position="90"/>
    </location>
</feature>
<feature type="compositionally biased region" description="Low complexity" evidence="1">
    <location>
        <begin position="7"/>
        <end position="22"/>
    </location>
</feature>
<reference evidence="3" key="1">
    <citation type="submission" date="2023-01" db="EMBL/GenBank/DDBJ databases">
        <authorList>
            <person name="Van Ghelder C."/>
            <person name="Rancurel C."/>
        </authorList>
    </citation>
    <scope>NUCLEOTIDE SEQUENCE</scope>
    <source>
        <strain evidence="3">CNCM I-4278</strain>
    </source>
</reference>
<evidence type="ECO:0000313" key="4">
    <source>
        <dbReference type="Proteomes" id="UP001152607"/>
    </source>
</evidence>
<evidence type="ECO:0000259" key="2">
    <source>
        <dbReference type="PROSITE" id="PS51782"/>
    </source>
</evidence>
<evidence type="ECO:0000256" key="1">
    <source>
        <dbReference type="SAM" id="MobiDB-lite"/>
    </source>
</evidence>
<dbReference type="OrthoDB" id="2192830at2759"/>
<dbReference type="CDD" id="cd00118">
    <property type="entry name" value="LysM"/>
    <property type="match status" value="1"/>
</dbReference>
<gene>
    <name evidence="3" type="ORF">PDIGIT_LOCUS10204</name>
</gene>
<feature type="region of interest" description="Disordered" evidence="1">
    <location>
        <begin position="571"/>
        <end position="615"/>
    </location>
</feature>
<protein>
    <recommendedName>
        <fullName evidence="2">LysM domain-containing protein</fullName>
    </recommendedName>
</protein>
<dbReference type="InterPro" id="IPR036779">
    <property type="entry name" value="LysM_dom_sf"/>
</dbReference>